<dbReference type="GO" id="GO:0015101">
    <property type="term" value="F:organic cation transmembrane transporter activity"/>
    <property type="evidence" value="ECO:0007669"/>
    <property type="project" value="UniProtKB-ARBA"/>
</dbReference>
<dbReference type="FunFam" id="1.20.1740.10:FF:000046">
    <property type="entry name" value="Amino-acid permease, putative"/>
    <property type="match status" value="1"/>
</dbReference>
<dbReference type="InterPro" id="IPR002293">
    <property type="entry name" value="AA/rel_permease1"/>
</dbReference>
<comment type="similarity">
    <text evidence="6">Belongs to the amino acid-polyamine-organocation (APC) superfamily. Amino acid/choline transporter (ACT) (TC 2.A.3.4) family.</text>
</comment>
<dbReference type="OrthoDB" id="4476201at2759"/>
<evidence type="ECO:0000256" key="5">
    <source>
        <dbReference type="ARBA" id="ARBA00023136"/>
    </source>
</evidence>
<evidence type="ECO:0000256" key="3">
    <source>
        <dbReference type="ARBA" id="ARBA00022692"/>
    </source>
</evidence>
<feature type="transmembrane region" description="Helical" evidence="7">
    <location>
        <begin position="482"/>
        <end position="503"/>
    </location>
</feature>
<feature type="transmembrane region" description="Helical" evidence="7">
    <location>
        <begin position="364"/>
        <end position="395"/>
    </location>
</feature>
<keyword evidence="5 7" id="KW-0472">Membrane</keyword>
<feature type="transmembrane region" description="Helical" evidence="7">
    <location>
        <begin position="199"/>
        <end position="224"/>
    </location>
</feature>
<dbReference type="KEGG" id="kng:KNAG_0E00820"/>
<evidence type="ECO:0000313" key="9">
    <source>
        <dbReference type="Proteomes" id="UP000006310"/>
    </source>
</evidence>
<dbReference type="InterPro" id="IPR004840">
    <property type="entry name" value="Amino_acid_permease_CS"/>
</dbReference>
<dbReference type="PIRSF" id="PIRSF006060">
    <property type="entry name" value="AA_transporter"/>
    <property type="match status" value="1"/>
</dbReference>
<accession>J7R667</accession>
<organism evidence="8 9">
    <name type="scientific">Huiozyma naganishii (strain ATCC MYA-139 / BCRC 22969 / CBS 8797 / KCTC 17520 / NBRC 10181 / NCYC 3082 / Yp74L-3)</name>
    <name type="common">Yeast</name>
    <name type="synonym">Kazachstania naganishii</name>
    <dbReference type="NCBI Taxonomy" id="1071383"/>
    <lineage>
        <taxon>Eukaryota</taxon>
        <taxon>Fungi</taxon>
        <taxon>Dikarya</taxon>
        <taxon>Ascomycota</taxon>
        <taxon>Saccharomycotina</taxon>
        <taxon>Saccharomycetes</taxon>
        <taxon>Saccharomycetales</taxon>
        <taxon>Saccharomycetaceae</taxon>
        <taxon>Huiozyma</taxon>
    </lineage>
</organism>
<evidence type="ECO:0008006" key="10">
    <source>
        <dbReference type="Google" id="ProtNLM"/>
    </source>
</evidence>
<evidence type="ECO:0000256" key="4">
    <source>
        <dbReference type="ARBA" id="ARBA00022989"/>
    </source>
</evidence>
<dbReference type="PANTHER" id="PTHR45649:SF6">
    <property type="entry name" value="GABA-SPECIFIC PERMEASE"/>
    <property type="match status" value="1"/>
</dbReference>
<feature type="transmembrane region" description="Helical" evidence="7">
    <location>
        <begin position="443"/>
        <end position="462"/>
    </location>
</feature>
<reference evidence="8 9" key="1">
    <citation type="journal article" date="2011" name="Proc. Natl. Acad. Sci. U.S.A.">
        <title>Evolutionary erosion of yeast sex chromosomes by mating-type switching accidents.</title>
        <authorList>
            <person name="Gordon J.L."/>
            <person name="Armisen D."/>
            <person name="Proux-Wera E."/>
            <person name="Oheigeartaigh S.S."/>
            <person name="Byrne K.P."/>
            <person name="Wolfe K.H."/>
        </authorList>
    </citation>
    <scope>NUCLEOTIDE SEQUENCE [LARGE SCALE GENOMIC DNA]</scope>
    <source>
        <strain evidence="9">ATCC MYA-139 / BCRC 22969 / CBS 8797 / CCRC 22969 / KCTC 17520 / NBRC 10181 / NCYC 3082</strain>
    </source>
</reference>
<feature type="transmembrane region" description="Helical" evidence="7">
    <location>
        <begin position="231"/>
        <end position="249"/>
    </location>
</feature>
<keyword evidence="9" id="KW-1185">Reference proteome</keyword>
<keyword evidence="4 7" id="KW-1133">Transmembrane helix</keyword>
<comment type="subcellular location">
    <subcellularLocation>
        <location evidence="1">Membrane</location>
        <topology evidence="1">Multi-pass membrane protein</topology>
    </subcellularLocation>
</comment>
<reference evidence="9" key="2">
    <citation type="submission" date="2012-08" db="EMBL/GenBank/DDBJ databases">
        <title>Genome sequence of Kazachstania naganishii.</title>
        <authorList>
            <person name="Gordon J.L."/>
            <person name="Armisen D."/>
            <person name="Proux-Wera E."/>
            <person name="OhEigeartaigh S.S."/>
            <person name="Byrne K.P."/>
            <person name="Wolfe K.H."/>
        </authorList>
    </citation>
    <scope>NUCLEOTIDE SEQUENCE [LARGE SCALE GENOMIC DNA]</scope>
    <source>
        <strain evidence="9">ATCC MYA-139 / BCRC 22969 / CBS 8797 / CCRC 22969 / KCTC 17520 / NBRC 10181 / NCYC 3082</strain>
    </source>
</reference>
<dbReference type="Proteomes" id="UP000006310">
    <property type="component" value="Chromosome 5"/>
</dbReference>
<feature type="transmembrane region" description="Helical" evidence="7">
    <location>
        <begin position="415"/>
        <end position="436"/>
    </location>
</feature>
<dbReference type="eggNOG" id="KOG1289">
    <property type="taxonomic scope" value="Eukaryota"/>
</dbReference>
<sequence length="571" mass="62163">MSIDKKDDNFVVIEPAVSISEGHSDDLYNLASRVRTVRSHTGAGEVNYINSVQSVSDNQLLAEIGYKPELKRQFSTLQVFGIAFSIMGLLPSIASVMAGGLAGGPVSLVWGWFSSCIGILIVGITMAENASAIPTAGGMYYWTYYYAPKKYKAVLSFVVGCSNSLALVASCCSINYGFAEEVMAAVFLTYDGAVTVTSGKLYGIFAGATVVMAMCTCVASGAIARLQTVSIVSNIFIIILFVIAVPIGTKANIGHFNDGKYIFGHFENLSDWNNGFLFFLAGFMPAAWTISSFDSCVHQSEEAKDAKKSVPIGIIGSITACWILGFLIIICLCACMDTDLDRLVNSDTGFAMAQIIFDSLGKRWAIAFMALIAFCQFLMGASIVTAISRQIWAFARDDGLPFSNLIKYVDKRYQVPFNSVIAAAITSLLLGLLCLINSQATAALFSLSVAGGYIAYLIPTVLRLTVGRDVFRPGPFYLGKFWSPIVAWSSVVFEIWIILLEMFPAQQHHIDKSTMNYSCVIGPGTCLLAWIYYRVWKHREYIGPKSNLSDEDYKEALGPAVLDDIIMGMEP</sequence>
<dbReference type="PROSITE" id="PS00218">
    <property type="entry name" value="AMINO_ACID_PERMEASE_1"/>
    <property type="match status" value="1"/>
</dbReference>
<feature type="transmembrane region" description="Helical" evidence="7">
    <location>
        <begin position="109"/>
        <end position="142"/>
    </location>
</feature>
<evidence type="ECO:0000256" key="1">
    <source>
        <dbReference type="ARBA" id="ARBA00004141"/>
    </source>
</evidence>
<protein>
    <recommendedName>
        <fullName evidence="10">Amino acid permease/ SLC12A domain-containing protein</fullName>
    </recommendedName>
</protein>
<dbReference type="EMBL" id="HE978318">
    <property type="protein sequence ID" value="CCK70350.1"/>
    <property type="molecule type" value="Genomic_DNA"/>
</dbReference>
<evidence type="ECO:0000256" key="7">
    <source>
        <dbReference type="SAM" id="Phobius"/>
    </source>
</evidence>
<feature type="transmembrane region" description="Helical" evidence="7">
    <location>
        <begin position="79"/>
        <end position="103"/>
    </location>
</feature>
<name>J7R667_HUIN7</name>
<dbReference type="AlphaFoldDB" id="J7R667"/>
<feature type="transmembrane region" description="Helical" evidence="7">
    <location>
        <begin position="154"/>
        <end position="179"/>
    </location>
</feature>
<evidence type="ECO:0000313" key="8">
    <source>
        <dbReference type="EMBL" id="CCK70350.1"/>
    </source>
</evidence>
<proteinExistence type="inferred from homology"/>
<dbReference type="PANTHER" id="PTHR45649">
    <property type="entry name" value="AMINO-ACID PERMEASE BAT1"/>
    <property type="match status" value="1"/>
</dbReference>
<dbReference type="RefSeq" id="XP_022464596.1">
    <property type="nucleotide sequence ID" value="XM_022608062.1"/>
</dbReference>
<dbReference type="GO" id="GO:0016020">
    <property type="term" value="C:membrane"/>
    <property type="evidence" value="ECO:0007669"/>
    <property type="project" value="UniProtKB-SubCell"/>
</dbReference>
<dbReference type="GeneID" id="34526050"/>
<keyword evidence="3 7" id="KW-0812">Transmembrane</keyword>
<feature type="transmembrane region" description="Helical" evidence="7">
    <location>
        <begin position="515"/>
        <end position="533"/>
    </location>
</feature>
<dbReference type="HOGENOM" id="CLU_004495_0_3_1"/>
<dbReference type="Gene3D" id="1.20.1740.10">
    <property type="entry name" value="Amino acid/polyamine transporter I"/>
    <property type="match status" value="1"/>
</dbReference>
<dbReference type="OMA" id="TFHERYN"/>
<keyword evidence="2" id="KW-0813">Transport</keyword>
<evidence type="ECO:0000256" key="6">
    <source>
        <dbReference type="ARBA" id="ARBA00061200"/>
    </source>
</evidence>
<dbReference type="GO" id="GO:0006865">
    <property type="term" value="P:amino acid transport"/>
    <property type="evidence" value="ECO:0007669"/>
    <property type="project" value="InterPro"/>
</dbReference>
<evidence type="ECO:0000256" key="2">
    <source>
        <dbReference type="ARBA" id="ARBA00022448"/>
    </source>
</evidence>
<feature type="transmembrane region" description="Helical" evidence="7">
    <location>
        <begin position="312"/>
        <end position="335"/>
    </location>
</feature>
<dbReference type="Pfam" id="PF13520">
    <property type="entry name" value="AA_permease_2"/>
    <property type="match status" value="1"/>
</dbReference>
<gene>
    <name evidence="8" type="primary">KNAG0E00820</name>
    <name evidence="8" type="ordered locus">KNAG_0E00820</name>
</gene>